<reference evidence="2 3" key="1">
    <citation type="submission" date="2023-10" db="EMBL/GenBank/DDBJ databases">
        <title>Draft genome sequence of Xylaria bambusicola isolate GMP-LS, the root and basal stem rot pathogen of sugarcane in Indonesia.</title>
        <authorList>
            <person name="Selvaraj P."/>
            <person name="Muralishankar V."/>
            <person name="Muruganantham S."/>
            <person name="Sp S."/>
            <person name="Haryani S."/>
            <person name="Lau K.J.X."/>
            <person name="Naqvi N.I."/>
        </authorList>
    </citation>
    <scope>NUCLEOTIDE SEQUENCE [LARGE SCALE GENOMIC DNA]</scope>
    <source>
        <strain evidence="2">GMP-LS</strain>
    </source>
</reference>
<dbReference type="PANTHER" id="PTHR35394:SF5">
    <property type="entry name" value="DUF3176 DOMAIN-CONTAINING PROTEIN"/>
    <property type="match status" value="1"/>
</dbReference>
<dbReference type="PANTHER" id="PTHR35394">
    <property type="entry name" value="DUF3176 DOMAIN-CONTAINING PROTEIN"/>
    <property type="match status" value="1"/>
</dbReference>
<evidence type="ECO:0000313" key="3">
    <source>
        <dbReference type="Proteomes" id="UP001305414"/>
    </source>
</evidence>
<comment type="caution">
    <text evidence="2">The sequence shown here is derived from an EMBL/GenBank/DDBJ whole genome shotgun (WGS) entry which is preliminary data.</text>
</comment>
<name>A0AAN7UMV8_9PEZI</name>
<dbReference type="EMBL" id="JAWHQM010000026">
    <property type="protein sequence ID" value="KAK5632638.1"/>
    <property type="molecule type" value="Genomic_DNA"/>
</dbReference>
<keyword evidence="3" id="KW-1185">Reference proteome</keyword>
<protein>
    <submittedName>
        <fullName evidence="2">Uncharacterized protein</fullName>
    </submittedName>
</protein>
<dbReference type="InterPro" id="IPR021514">
    <property type="entry name" value="DUF3176"/>
</dbReference>
<sequence length="395" mass="44031">MCNGKVEPTWGKNIQFSTILISIMSVYRLALKGILESCFGQGAWIWVSEFRKGKTEAKLEDFKMFDEASRAAIYDGIMGIGAVADIPLACETASCSWPIFPSLAVCGSCTESLFDTSCDPQKGCSHSMPSGTSVHEQVDAPFDYHFTVAPSNGSSTFLNNDYKAVISIFDIMSAENSPQNNKVQAYQCGLWFCLKSYNATVTTGIQDRFVTIEWSKSELSAHADEYFFVDIPPEMKVQQYAHYSVPLGSLWTLRAFIDKLTLGNARGSQAANVVVHDTDWIQAIEAATKADLSVWISRFAHSLTQHIQLTGTVQPSRNSDYNGMAYVMASHVVVNWYWVVYPISLMFLAFIYFMLFCHVSSDIHEQVRDGMDMPGGLKRRVGSTEVELMRQDDGE</sequence>
<gene>
    <name evidence="2" type="ORF">RRF57_008352</name>
</gene>
<evidence type="ECO:0000313" key="2">
    <source>
        <dbReference type="EMBL" id="KAK5632638.1"/>
    </source>
</evidence>
<organism evidence="2 3">
    <name type="scientific">Xylaria bambusicola</name>
    <dbReference type="NCBI Taxonomy" id="326684"/>
    <lineage>
        <taxon>Eukaryota</taxon>
        <taxon>Fungi</taxon>
        <taxon>Dikarya</taxon>
        <taxon>Ascomycota</taxon>
        <taxon>Pezizomycotina</taxon>
        <taxon>Sordariomycetes</taxon>
        <taxon>Xylariomycetidae</taxon>
        <taxon>Xylariales</taxon>
        <taxon>Xylariaceae</taxon>
        <taxon>Xylaria</taxon>
    </lineage>
</organism>
<evidence type="ECO:0000256" key="1">
    <source>
        <dbReference type="SAM" id="Phobius"/>
    </source>
</evidence>
<dbReference type="Proteomes" id="UP001305414">
    <property type="component" value="Unassembled WGS sequence"/>
</dbReference>
<feature type="transmembrane region" description="Helical" evidence="1">
    <location>
        <begin position="336"/>
        <end position="359"/>
    </location>
</feature>
<keyword evidence="1" id="KW-1133">Transmembrane helix</keyword>
<keyword evidence="1" id="KW-0472">Membrane</keyword>
<dbReference type="AlphaFoldDB" id="A0AAN7UMV8"/>
<dbReference type="Pfam" id="PF11374">
    <property type="entry name" value="DUF3176"/>
    <property type="match status" value="1"/>
</dbReference>
<proteinExistence type="predicted"/>
<accession>A0AAN7UMV8</accession>
<keyword evidence="1" id="KW-0812">Transmembrane</keyword>